<evidence type="ECO:0000313" key="3">
    <source>
        <dbReference type="EMBL" id="CAE0438549.1"/>
    </source>
</evidence>
<dbReference type="EMBL" id="HBIN01011705">
    <property type="protein sequence ID" value="CAE0438549.1"/>
    <property type="molecule type" value="Transcribed_RNA"/>
</dbReference>
<feature type="transmembrane region" description="Helical" evidence="2">
    <location>
        <begin position="387"/>
        <end position="411"/>
    </location>
</feature>
<feature type="region of interest" description="Disordered" evidence="1">
    <location>
        <begin position="223"/>
        <end position="252"/>
    </location>
</feature>
<proteinExistence type="predicted"/>
<keyword evidence="2" id="KW-1133">Transmembrane helix</keyword>
<feature type="compositionally biased region" description="Polar residues" evidence="1">
    <location>
        <begin position="1"/>
        <end position="18"/>
    </location>
</feature>
<feature type="compositionally biased region" description="Basic and acidic residues" evidence="1">
    <location>
        <begin position="226"/>
        <end position="252"/>
    </location>
</feature>
<sequence length="486" mass="55384">MSGNRNGNINMSESQSDGHITEIELQSQDEYEYDYDSADESEDHGHRVGTGTTKTGRYEVLESSVPDLKRVNPGNQLGVNKPIYMVLSCRVCLSSFAINSRWVLCSNLLYFLGQACFLVSDIIDLRALDDDISIPDTGMNVSGGQQEDIDEEVYAGDPYYHWYEDIDTVQMYLCYAGAILFLLNPISDFMGSWAEEKVSQIHESLHYENRKVERIRKQTHNYSDNVDVHSSRPTRVRGDNQEVGSGDERDSDRITHKKLNSGWWCCNVLGIDPEEVNWDMQVARLFFVGSVLQLWQTHLDWEDPDVYYYLALDIFASHLFILVSGLAVFGWKIDRDDNWGGSRQRLLLSCKPSKTDWSGWGDWSFFVGSLLDAAISYMENFPMKVQVVFALVSDFLWMLNAILYTIGYIYGQDVRKRFANKYYTSLVHVEESDSDDEDEDENTTEPGMNKDQDEGVITEDSDSESLSNTDSNASEPLQSSIELSVI</sequence>
<feature type="compositionally biased region" description="Acidic residues" evidence="1">
    <location>
        <begin position="454"/>
        <end position="463"/>
    </location>
</feature>
<keyword evidence="2" id="KW-0472">Membrane</keyword>
<feature type="compositionally biased region" description="Acidic residues" evidence="1">
    <location>
        <begin position="27"/>
        <end position="42"/>
    </location>
</feature>
<feature type="compositionally biased region" description="Polar residues" evidence="1">
    <location>
        <begin position="464"/>
        <end position="486"/>
    </location>
</feature>
<feature type="compositionally biased region" description="Acidic residues" evidence="1">
    <location>
        <begin position="432"/>
        <end position="443"/>
    </location>
</feature>
<dbReference type="AlphaFoldDB" id="A0A6S8CLL9"/>
<feature type="region of interest" description="Disordered" evidence="1">
    <location>
        <begin position="1"/>
        <end position="53"/>
    </location>
</feature>
<reference evidence="4" key="1">
    <citation type="submission" date="2021-01" db="EMBL/GenBank/DDBJ databases">
        <authorList>
            <person name="Corre E."/>
            <person name="Pelletier E."/>
            <person name="Niang G."/>
            <person name="Scheremetjew M."/>
            <person name="Finn R."/>
            <person name="Kale V."/>
            <person name="Holt S."/>
            <person name="Cochrane G."/>
            <person name="Meng A."/>
            <person name="Brown T."/>
            <person name="Cohen L."/>
        </authorList>
    </citation>
    <scope>NUCLEOTIDE SEQUENCE</scope>
    <source>
        <strain evidence="4">GSBS06</strain>
    </source>
</reference>
<name>A0A6S8CLL9_9STRA</name>
<keyword evidence="2" id="KW-0812">Transmembrane</keyword>
<feature type="region of interest" description="Disordered" evidence="1">
    <location>
        <begin position="430"/>
        <end position="486"/>
    </location>
</feature>
<evidence type="ECO:0000256" key="2">
    <source>
        <dbReference type="SAM" id="Phobius"/>
    </source>
</evidence>
<evidence type="ECO:0000256" key="1">
    <source>
        <dbReference type="SAM" id="MobiDB-lite"/>
    </source>
</evidence>
<feature type="transmembrane region" description="Helical" evidence="2">
    <location>
        <begin position="306"/>
        <end position="331"/>
    </location>
</feature>
<gene>
    <name evidence="3" type="ORF">ASTO00021_LOCUS8786</name>
    <name evidence="4" type="ORF">ASTO00021_LOCUS8789</name>
</gene>
<evidence type="ECO:0000313" key="4">
    <source>
        <dbReference type="EMBL" id="CAE0438552.1"/>
    </source>
</evidence>
<dbReference type="EMBL" id="HBIN01011708">
    <property type="protein sequence ID" value="CAE0438552.1"/>
    <property type="molecule type" value="Transcribed_RNA"/>
</dbReference>
<protein>
    <submittedName>
        <fullName evidence="4">Uncharacterized protein</fullName>
    </submittedName>
</protein>
<organism evidence="4">
    <name type="scientific">Aplanochytrium stocchinoi</name>
    <dbReference type="NCBI Taxonomy" id="215587"/>
    <lineage>
        <taxon>Eukaryota</taxon>
        <taxon>Sar</taxon>
        <taxon>Stramenopiles</taxon>
        <taxon>Bigyra</taxon>
        <taxon>Labyrinthulomycetes</taxon>
        <taxon>Thraustochytrida</taxon>
        <taxon>Thraustochytriidae</taxon>
        <taxon>Aplanochytrium</taxon>
    </lineage>
</organism>
<accession>A0A6S8CLL9</accession>